<dbReference type="InterPro" id="IPR050640">
    <property type="entry name" value="Bact_2-comp_sensor_kinase"/>
</dbReference>
<evidence type="ECO:0000313" key="4">
    <source>
        <dbReference type="EMBL" id="GAA4339186.1"/>
    </source>
</evidence>
<dbReference type="InterPro" id="IPR036890">
    <property type="entry name" value="HATPase_C_sf"/>
</dbReference>
<evidence type="ECO:0000259" key="3">
    <source>
        <dbReference type="Pfam" id="PF06580"/>
    </source>
</evidence>
<dbReference type="InterPro" id="IPR010559">
    <property type="entry name" value="Sig_transdc_His_kin_internal"/>
</dbReference>
<dbReference type="RefSeq" id="WP_345257221.1">
    <property type="nucleotide sequence ID" value="NZ_BAABGY010000011.1"/>
</dbReference>
<comment type="caution">
    <text evidence="4">The sequence shown here is derived from an EMBL/GenBank/DDBJ whole genome shotgun (WGS) entry which is preliminary data.</text>
</comment>
<keyword evidence="1" id="KW-0812">Transmembrane</keyword>
<dbReference type="EMBL" id="BAABGY010000011">
    <property type="protein sequence ID" value="GAA4339186.1"/>
    <property type="molecule type" value="Genomic_DNA"/>
</dbReference>
<dbReference type="Proteomes" id="UP001501725">
    <property type="component" value="Unassembled WGS sequence"/>
</dbReference>
<keyword evidence="5" id="KW-1185">Reference proteome</keyword>
<feature type="transmembrane region" description="Helical" evidence="1">
    <location>
        <begin position="139"/>
        <end position="156"/>
    </location>
</feature>
<gene>
    <name evidence="4" type="ORF">GCM10023184_36110</name>
</gene>
<dbReference type="PANTHER" id="PTHR34220">
    <property type="entry name" value="SENSOR HISTIDINE KINASE YPDA"/>
    <property type="match status" value="1"/>
</dbReference>
<evidence type="ECO:0008006" key="6">
    <source>
        <dbReference type="Google" id="ProtNLM"/>
    </source>
</evidence>
<dbReference type="Pfam" id="PF02518">
    <property type="entry name" value="HATPase_c"/>
    <property type="match status" value="1"/>
</dbReference>
<feature type="domain" description="Histidine kinase/HSP90-like ATPase" evidence="2">
    <location>
        <begin position="279"/>
        <end position="367"/>
    </location>
</feature>
<dbReference type="Gene3D" id="3.30.565.10">
    <property type="entry name" value="Histidine kinase-like ATPase, C-terminal domain"/>
    <property type="match status" value="1"/>
</dbReference>
<evidence type="ECO:0000313" key="5">
    <source>
        <dbReference type="Proteomes" id="UP001501725"/>
    </source>
</evidence>
<dbReference type="Pfam" id="PF06580">
    <property type="entry name" value="His_kinase"/>
    <property type="match status" value="1"/>
</dbReference>
<evidence type="ECO:0000256" key="1">
    <source>
        <dbReference type="SAM" id="Phobius"/>
    </source>
</evidence>
<feature type="transmembrane region" description="Helical" evidence="1">
    <location>
        <begin position="82"/>
        <end position="100"/>
    </location>
</feature>
<name>A0ABP8HH73_9BACT</name>
<keyword evidence="1" id="KW-1133">Transmembrane helix</keyword>
<reference evidence="5" key="1">
    <citation type="journal article" date="2019" name="Int. J. Syst. Evol. Microbiol.">
        <title>The Global Catalogue of Microorganisms (GCM) 10K type strain sequencing project: providing services to taxonomists for standard genome sequencing and annotation.</title>
        <authorList>
            <consortium name="The Broad Institute Genomics Platform"/>
            <consortium name="The Broad Institute Genome Sequencing Center for Infectious Disease"/>
            <person name="Wu L."/>
            <person name="Ma J."/>
        </authorList>
    </citation>
    <scope>NUCLEOTIDE SEQUENCE [LARGE SCALE GENOMIC DNA]</scope>
    <source>
        <strain evidence="5">JCM 17919</strain>
    </source>
</reference>
<keyword evidence="1" id="KW-0472">Membrane</keyword>
<sequence>MAHQEISTIYRRFRNGLLLFWVLFAASNLLQQYVARTYLVPNQWCEYMPSVWRFTLWTIVSVYLLRYILLVRKDIPRFDTAFVLKECGLAFCFFALSYVVETGVSFLYMEQTCRLSGAAQANNHERFLRLVTNAYLTRLNYYLLVYIAIKGFAYFLRAQHERKQRELEQSRLLAELNELKLQFLNMQIRPHFLFNAHHAIISLIEQGEVKQASSMLVRLSTLLRNVLQYSNRNSITLQEELDNLRNYVQLQQLRFGEGIDVRFDVDAECGGFAVPPLLLQPVVENAFHHAFSNREEGLLEIAVSRDGEGCRISIRDDGHGFAPKAGGEPRIGLSNVHKRILNYYGSNARFSICARPVAGTEATFILPA</sequence>
<feature type="domain" description="Signal transduction histidine kinase internal region" evidence="3">
    <location>
        <begin position="180"/>
        <end position="257"/>
    </location>
</feature>
<proteinExistence type="predicted"/>
<accession>A0ABP8HH73</accession>
<dbReference type="SUPFAM" id="SSF55874">
    <property type="entry name" value="ATPase domain of HSP90 chaperone/DNA topoisomerase II/histidine kinase"/>
    <property type="match status" value="1"/>
</dbReference>
<protein>
    <recommendedName>
        <fullName evidence="6">Signal transduction histidine kinase internal region domain-containing protein</fullName>
    </recommendedName>
</protein>
<dbReference type="PANTHER" id="PTHR34220:SF7">
    <property type="entry name" value="SENSOR HISTIDINE KINASE YPDA"/>
    <property type="match status" value="1"/>
</dbReference>
<organism evidence="4 5">
    <name type="scientific">Flaviaesturariibacter amylovorans</name>
    <dbReference type="NCBI Taxonomy" id="1084520"/>
    <lineage>
        <taxon>Bacteria</taxon>
        <taxon>Pseudomonadati</taxon>
        <taxon>Bacteroidota</taxon>
        <taxon>Chitinophagia</taxon>
        <taxon>Chitinophagales</taxon>
        <taxon>Chitinophagaceae</taxon>
        <taxon>Flaviaestuariibacter</taxon>
    </lineage>
</organism>
<feature type="transmembrane region" description="Helical" evidence="1">
    <location>
        <begin position="50"/>
        <end position="70"/>
    </location>
</feature>
<feature type="transmembrane region" description="Helical" evidence="1">
    <location>
        <begin position="12"/>
        <end position="30"/>
    </location>
</feature>
<dbReference type="InterPro" id="IPR003594">
    <property type="entry name" value="HATPase_dom"/>
</dbReference>
<evidence type="ECO:0000259" key="2">
    <source>
        <dbReference type="Pfam" id="PF02518"/>
    </source>
</evidence>